<dbReference type="CDD" id="cd12183">
    <property type="entry name" value="LDH_like_2"/>
    <property type="match status" value="1"/>
</dbReference>
<dbReference type="InterPro" id="IPR036291">
    <property type="entry name" value="NAD(P)-bd_dom_sf"/>
</dbReference>
<evidence type="ECO:0000259" key="5">
    <source>
        <dbReference type="Pfam" id="PF00389"/>
    </source>
</evidence>
<dbReference type="InterPro" id="IPR006140">
    <property type="entry name" value="D-isomer_DH_NAD-bd"/>
</dbReference>
<proteinExistence type="inferred from homology"/>
<dbReference type="PROSITE" id="PS00065">
    <property type="entry name" value="D_2_HYDROXYACID_DH_1"/>
    <property type="match status" value="1"/>
</dbReference>
<accession>A0ABP3VIK6</accession>
<reference evidence="8" key="1">
    <citation type="journal article" date="2019" name="Int. J. Syst. Evol. Microbiol.">
        <title>The Global Catalogue of Microorganisms (GCM) 10K type strain sequencing project: providing services to taxonomists for standard genome sequencing and annotation.</title>
        <authorList>
            <consortium name="The Broad Institute Genomics Platform"/>
            <consortium name="The Broad Institute Genome Sequencing Center for Infectious Disease"/>
            <person name="Wu L."/>
            <person name="Ma J."/>
        </authorList>
    </citation>
    <scope>NUCLEOTIDE SEQUENCE [LARGE SCALE GENOMIC DNA]</scope>
    <source>
        <strain evidence="8">JCM 16231</strain>
    </source>
</reference>
<feature type="domain" description="D-isomer specific 2-hydroxyacid dehydrogenase catalytic" evidence="5">
    <location>
        <begin position="3"/>
        <end position="329"/>
    </location>
</feature>
<dbReference type="Pfam" id="PF02826">
    <property type="entry name" value="2-Hacid_dh_C"/>
    <property type="match status" value="1"/>
</dbReference>
<dbReference type="InterPro" id="IPR029753">
    <property type="entry name" value="D-isomer_DH_CS"/>
</dbReference>
<dbReference type="InterPro" id="IPR029752">
    <property type="entry name" value="D-isomer_DH_CS1"/>
</dbReference>
<dbReference type="PANTHER" id="PTHR43026:SF1">
    <property type="entry name" value="2-HYDROXYACID DEHYDROGENASE HOMOLOG 1-RELATED"/>
    <property type="match status" value="1"/>
</dbReference>
<gene>
    <name evidence="7" type="ORF">GCM10009433_15760</name>
</gene>
<dbReference type="PROSITE" id="PS00670">
    <property type="entry name" value="D_2_HYDROXYACID_DH_2"/>
    <property type="match status" value="1"/>
</dbReference>
<comment type="similarity">
    <text evidence="1 4">Belongs to the D-isomer specific 2-hydroxyacid dehydrogenase family.</text>
</comment>
<keyword evidence="8" id="KW-1185">Reference proteome</keyword>
<name>A0ABP3VIK6_9FLAO</name>
<protein>
    <submittedName>
        <fullName evidence="7">2-hydroxyacid dehydrogenase</fullName>
    </submittedName>
</protein>
<dbReference type="SUPFAM" id="SSF51735">
    <property type="entry name" value="NAD(P)-binding Rossmann-fold domains"/>
    <property type="match status" value="1"/>
</dbReference>
<evidence type="ECO:0000256" key="4">
    <source>
        <dbReference type="RuleBase" id="RU003719"/>
    </source>
</evidence>
<dbReference type="InterPro" id="IPR058205">
    <property type="entry name" value="D-LDH-like"/>
</dbReference>
<evidence type="ECO:0000256" key="3">
    <source>
        <dbReference type="ARBA" id="ARBA00023027"/>
    </source>
</evidence>
<evidence type="ECO:0000313" key="8">
    <source>
        <dbReference type="Proteomes" id="UP001500185"/>
    </source>
</evidence>
<keyword evidence="3" id="KW-0520">NAD</keyword>
<keyword evidence="2 4" id="KW-0560">Oxidoreductase</keyword>
<organism evidence="7 8">
    <name type="scientific">Psychroflexus lacisalsi</name>
    <dbReference type="NCBI Taxonomy" id="503928"/>
    <lineage>
        <taxon>Bacteria</taxon>
        <taxon>Pseudomonadati</taxon>
        <taxon>Bacteroidota</taxon>
        <taxon>Flavobacteriia</taxon>
        <taxon>Flavobacteriales</taxon>
        <taxon>Flavobacteriaceae</taxon>
        <taxon>Psychroflexus</taxon>
    </lineage>
</organism>
<evidence type="ECO:0000259" key="6">
    <source>
        <dbReference type="Pfam" id="PF02826"/>
    </source>
</evidence>
<feature type="domain" description="D-isomer specific 2-hydroxyacid dehydrogenase NAD-binding" evidence="6">
    <location>
        <begin position="110"/>
        <end position="297"/>
    </location>
</feature>
<dbReference type="PANTHER" id="PTHR43026">
    <property type="entry name" value="2-HYDROXYACID DEHYDROGENASE HOMOLOG 1-RELATED"/>
    <property type="match status" value="1"/>
</dbReference>
<evidence type="ECO:0000313" key="7">
    <source>
        <dbReference type="EMBL" id="GAA0758509.1"/>
    </source>
</evidence>
<dbReference type="Pfam" id="PF00389">
    <property type="entry name" value="2-Hacid_dh"/>
    <property type="match status" value="1"/>
</dbReference>
<comment type="caution">
    <text evidence="7">The sequence shown here is derived from an EMBL/GenBank/DDBJ whole genome shotgun (WGS) entry which is preliminary data.</text>
</comment>
<dbReference type="SUPFAM" id="SSF52283">
    <property type="entry name" value="Formate/glycerate dehydrogenase catalytic domain-like"/>
    <property type="match status" value="1"/>
</dbReference>
<dbReference type="RefSeq" id="WP_224454100.1">
    <property type="nucleotide sequence ID" value="NZ_BAAAGG010000005.1"/>
</dbReference>
<dbReference type="Gene3D" id="3.40.50.720">
    <property type="entry name" value="NAD(P)-binding Rossmann-like Domain"/>
    <property type="match status" value="2"/>
</dbReference>
<dbReference type="EMBL" id="BAAAGG010000005">
    <property type="protein sequence ID" value="GAA0758509.1"/>
    <property type="molecule type" value="Genomic_DNA"/>
</dbReference>
<dbReference type="InterPro" id="IPR006139">
    <property type="entry name" value="D-isomer_2_OHA_DH_cat_dom"/>
</dbReference>
<sequence length="330" mass="36915">MKIAVFSSKPYDRRYFETYNKDYNYELSFFDTNLNAQTSNLTQDFDVVCVFVNDQLGKEVIKALANNGVKLIALRCAGFNNVDLEAAEQYGIKVTRVPAYSPQAVAEHALALILTLNRKTHKAYNRVKEGNFSLDNLIGFNVYNKTVGVIGTGKIGQAFCKIMLGLGCKVLAYDVTPQGALEEAGVTYVTLEELYKGSDIISLHCPLLPATQHLINDKSIAQMKTQVMIINTSRGGLINTEDVVKNLKDRKVGYLGIDVYEQEENVFFEDKSEQIIEDDTLLKLISFPNVLITSHQAFLTSEALTEISKTVFSNIYEFVNNQSLTNEVKQ</sequence>
<evidence type="ECO:0000256" key="2">
    <source>
        <dbReference type="ARBA" id="ARBA00023002"/>
    </source>
</evidence>
<dbReference type="Proteomes" id="UP001500185">
    <property type="component" value="Unassembled WGS sequence"/>
</dbReference>
<evidence type="ECO:0000256" key="1">
    <source>
        <dbReference type="ARBA" id="ARBA00005854"/>
    </source>
</evidence>